<accession>A0A5C4RUB9</accession>
<evidence type="ECO:0000259" key="2">
    <source>
        <dbReference type="Pfam" id="PF08327"/>
    </source>
</evidence>
<dbReference type="InterPro" id="IPR023393">
    <property type="entry name" value="START-like_dom_sf"/>
</dbReference>
<protein>
    <submittedName>
        <fullName evidence="3">ATPase</fullName>
    </submittedName>
</protein>
<dbReference type="Pfam" id="PF08327">
    <property type="entry name" value="AHSA1"/>
    <property type="match status" value="1"/>
</dbReference>
<dbReference type="Proteomes" id="UP000305760">
    <property type="component" value="Unassembled WGS sequence"/>
</dbReference>
<organism evidence="3 4">
    <name type="scientific">Arenimonas terrae</name>
    <dbReference type="NCBI Taxonomy" id="2546226"/>
    <lineage>
        <taxon>Bacteria</taxon>
        <taxon>Pseudomonadati</taxon>
        <taxon>Pseudomonadota</taxon>
        <taxon>Gammaproteobacteria</taxon>
        <taxon>Lysobacterales</taxon>
        <taxon>Lysobacteraceae</taxon>
        <taxon>Arenimonas</taxon>
    </lineage>
</organism>
<dbReference type="EMBL" id="SMDR01000001">
    <property type="protein sequence ID" value="TNJ34529.1"/>
    <property type="molecule type" value="Genomic_DNA"/>
</dbReference>
<dbReference type="InterPro" id="IPR013538">
    <property type="entry name" value="ASHA1/2-like_C"/>
</dbReference>
<reference evidence="3 4" key="1">
    <citation type="submission" date="2019-03" db="EMBL/GenBank/DDBJ databases">
        <title>Arenimonas daejeonensis sp. nov., isolated from compost.</title>
        <authorList>
            <person name="Jeon C.O."/>
        </authorList>
    </citation>
    <scope>NUCLEOTIDE SEQUENCE [LARGE SCALE GENOMIC DNA]</scope>
    <source>
        <strain evidence="3 4">R29</strain>
    </source>
</reference>
<dbReference type="RefSeq" id="WP_139445001.1">
    <property type="nucleotide sequence ID" value="NZ_SMDR01000001.1"/>
</dbReference>
<comment type="similarity">
    <text evidence="1">Belongs to the AHA1 family.</text>
</comment>
<evidence type="ECO:0000256" key="1">
    <source>
        <dbReference type="ARBA" id="ARBA00006817"/>
    </source>
</evidence>
<dbReference type="SUPFAM" id="SSF55961">
    <property type="entry name" value="Bet v1-like"/>
    <property type="match status" value="1"/>
</dbReference>
<comment type="caution">
    <text evidence="3">The sequence shown here is derived from an EMBL/GenBank/DDBJ whole genome shotgun (WGS) entry which is preliminary data.</text>
</comment>
<keyword evidence="4" id="KW-1185">Reference proteome</keyword>
<feature type="domain" description="Activator of Hsp90 ATPase homologue 1/2-like C-terminal" evidence="2">
    <location>
        <begin position="23"/>
        <end position="170"/>
    </location>
</feature>
<dbReference type="OrthoDB" id="9805228at2"/>
<dbReference type="AlphaFoldDB" id="A0A5C4RUB9"/>
<dbReference type="Gene3D" id="3.30.530.20">
    <property type="match status" value="1"/>
</dbReference>
<gene>
    <name evidence="3" type="ORF">E1B00_01700</name>
</gene>
<sequence>MNKHTALQVDLAEKRLTLSRDFDAPPAAVFAAWTDPAALAAWWGPHGFRTEVRACDVRPGGAFHVVMVDGEGRQYPVVATFAEVSPPHRLVIIEDCASMGEEWTRQVAPGIVAAGGRVECVWTVDFQDLGGRTRLLLDFSCPTAAMRDSLVEIGMVEGWGECFEKLDRLLAAH</sequence>
<evidence type="ECO:0000313" key="4">
    <source>
        <dbReference type="Proteomes" id="UP000305760"/>
    </source>
</evidence>
<name>A0A5C4RUB9_9GAMM</name>
<proteinExistence type="inferred from homology"/>
<evidence type="ECO:0000313" key="3">
    <source>
        <dbReference type="EMBL" id="TNJ34529.1"/>
    </source>
</evidence>